<dbReference type="PANTHER" id="PTHR43679:SF2">
    <property type="entry name" value="OCTANOYL-[GCVH]:PROTEIN N-OCTANOYLTRANSFERASE"/>
    <property type="match status" value="1"/>
</dbReference>
<dbReference type="Pfam" id="PF21948">
    <property type="entry name" value="LplA-B_cat"/>
    <property type="match status" value="1"/>
</dbReference>
<keyword evidence="3" id="KW-1185">Reference proteome</keyword>
<keyword evidence="2" id="KW-0436">Ligase</keyword>
<dbReference type="InterPro" id="IPR050664">
    <property type="entry name" value="Octanoyltrans_LipM/LipL"/>
</dbReference>
<dbReference type="CDD" id="cd16443">
    <property type="entry name" value="LplA"/>
    <property type="match status" value="1"/>
</dbReference>
<organism evidence="2 3">
    <name type="scientific">Tetragenococcus solitarius</name>
    <dbReference type="NCBI Taxonomy" id="71453"/>
    <lineage>
        <taxon>Bacteria</taxon>
        <taxon>Bacillati</taxon>
        <taxon>Bacillota</taxon>
        <taxon>Bacilli</taxon>
        <taxon>Lactobacillales</taxon>
        <taxon>Enterococcaceae</taxon>
        <taxon>Tetragenococcus</taxon>
    </lineage>
</organism>
<name>A0ABN3Y3P2_9ENTE</name>
<dbReference type="InterPro" id="IPR004143">
    <property type="entry name" value="BPL_LPL_catalytic"/>
</dbReference>
<proteinExistence type="predicted"/>
<dbReference type="PROSITE" id="PS51733">
    <property type="entry name" value="BPL_LPL_CATALYTIC"/>
    <property type="match status" value="1"/>
</dbReference>
<protein>
    <submittedName>
        <fullName evidence="2">Lipoate--protein ligase family protein</fullName>
    </submittedName>
</protein>
<dbReference type="SUPFAM" id="SSF55681">
    <property type="entry name" value="Class II aaRS and biotin synthetases"/>
    <property type="match status" value="1"/>
</dbReference>
<dbReference type="GO" id="GO:0016874">
    <property type="term" value="F:ligase activity"/>
    <property type="evidence" value="ECO:0007669"/>
    <property type="project" value="UniProtKB-KW"/>
</dbReference>
<dbReference type="RefSeq" id="WP_068710389.1">
    <property type="nucleotide sequence ID" value="NZ_BAAAXQ010000037.1"/>
</dbReference>
<evidence type="ECO:0000313" key="3">
    <source>
        <dbReference type="Proteomes" id="UP001501577"/>
    </source>
</evidence>
<evidence type="ECO:0000259" key="1">
    <source>
        <dbReference type="PROSITE" id="PS51733"/>
    </source>
</evidence>
<dbReference type="PANTHER" id="PTHR43679">
    <property type="entry name" value="OCTANOYLTRANSFERASE LIPM-RELATED"/>
    <property type="match status" value="1"/>
</dbReference>
<sequence>MKIKIFDQEVFTKNTAMIPFALTDVLTDIAGKNNTNLLHFWQFEQTFILGMKDARVDNLKKGIDTIKRYNYNPVIRNAGGLGVLSDKGVLNISWIFPKEEISIDQGYEKMVALIRQAFPELTINAYEISHSYCPGKFDLSVNGKKIAGIAQRRVKEGIAVMMYLSVFGDQKKRGEIVRQFYRDSLAENYGKKGYPDVWPSSMINLSDALDKQLTIQEVKKRFMQALQIDKARQDALNWIKENGQMPQFEKKIINMQQRNKQLEELDYVCTL</sequence>
<feature type="domain" description="BPL/LPL catalytic" evidence="1">
    <location>
        <begin position="32"/>
        <end position="213"/>
    </location>
</feature>
<evidence type="ECO:0000313" key="2">
    <source>
        <dbReference type="EMBL" id="GAA3017172.1"/>
    </source>
</evidence>
<dbReference type="Gene3D" id="3.30.930.10">
    <property type="entry name" value="Bira Bifunctional Protein, Domain 2"/>
    <property type="match status" value="1"/>
</dbReference>
<gene>
    <name evidence="2" type="ORF">GCM10019998_11740</name>
</gene>
<comment type="caution">
    <text evidence="2">The sequence shown here is derived from an EMBL/GenBank/DDBJ whole genome shotgun (WGS) entry which is preliminary data.</text>
</comment>
<dbReference type="Proteomes" id="UP001501577">
    <property type="component" value="Unassembled WGS sequence"/>
</dbReference>
<accession>A0ABN3Y3P2</accession>
<dbReference type="EMBL" id="BAAAXQ010000037">
    <property type="protein sequence ID" value="GAA3017172.1"/>
    <property type="molecule type" value="Genomic_DNA"/>
</dbReference>
<dbReference type="InterPro" id="IPR045864">
    <property type="entry name" value="aa-tRNA-synth_II/BPL/LPL"/>
</dbReference>
<reference evidence="2 3" key="1">
    <citation type="journal article" date="2019" name="Int. J. Syst. Evol. Microbiol.">
        <title>The Global Catalogue of Microorganisms (GCM) 10K type strain sequencing project: providing services to taxonomists for standard genome sequencing and annotation.</title>
        <authorList>
            <consortium name="The Broad Institute Genomics Platform"/>
            <consortium name="The Broad Institute Genome Sequencing Center for Infectious Disease"/>
            <person name="Wu L."/>
            <person name="Ma J."/>
        </authorList>
    </citation>
    <scope>NUCLEOTIDE SEQUENCE [LARGE SCALE GENOMIC DNA]</scope>
    <source>
        <strain evidence="2 3">JCM 8736</strain>
    </source>
</reference>